<evidence type="ECO:0000256" key="5">
    <source>
        <dbReference type="NCBIfam" id="TIGR00020"/>
    </source>
</evidence>
<gene>
    <name evidence="4 8" type="primary">prfB</name>
    <name evidence="8" type="ORF">KOF27_06455</name>
</gene>
<evidence type="ECO:0000256" key="2">
    <source>
        <dbReference type="ARBA" id="ARBA00022481"/>
    </source>
</evidence>
<keyword evidence="2 4" id="KW-0488">Methylation</keyword>
<evidence type="ECO:0000256" key="1">
    <source>
        <dbReference type="ARBA" id="ARBA00010835"/>
    </source>
</evidence>
<dbReference type="PROSITE" id="PS00745">
    <property type="entry name" value="RF_PROK_I"/>
    <property type="match status" value="1"/>
</dbReference>
<organism evidence="8 9">
    <name type="scientific">Providencia rettgeri</name>
    <dbReference type="NCBI Taxonomy" id="587"/>
    <lineage>
        <taxon>Bacteria</taxon>
        <taxon>Pseudomonadati</taxon>
        <taxon>Pseudomonadota</taxon>
        <taxon>Gammaproteobacteria</taxon>
        <taxon>Enterobacterales</taxon>
        <taxon>Morganellaceae</taxon>
        <taxon>Providencia</taxon>
    </lineage>
</organism>
<dbReference type="SMART" id="SM00937">
    <property type="entry name" value="PCRF"/>
    <property type="match status" value="1"/>
</dbReference>
<dbReference type="Pfam" id="PF03462">
    <property type="entry name" value="PCRF"/>
    <property type="match status" value="1"/>
</dbReference>
<dbReference type="InterPro" id="IPR000352">
    <property type="entry name" value="Pep_chain_release_fac_I"/>
</dbReference>
<dbReference type="NCBIfam" id="TIGR00020">
    <property type="entry name" value="prfB"/>
    <property type="match status" value="1"/>
</dbReference>
<dbReference type="Gene3D" id="1.20.58.410">
    <property type="entry name" value="Release factor"/>
    <property type="match status" value="1"/>
</dbReference>
<accession>A0AAJ4NLX4</accession>
<feature type="domain" description="Prokaryotic-type class I peptide chain release factors" evidence="7">
    <location>
        <begin position="246"/>
        <end position="262"/>
    </location>
</feature>
<evidence type="ECO:0000256" key="6">
    <source>
        <dbReference type="SAM" id="Coils"/>
    </source>
</evidence>
<dbReference type="InterPro" id="IPR005139">
    <property type="entry name" value="PCRF"/>
</dbReference>
<evidence type="ECO:0000256" key="3">
    <source>
        <dbReference type="ARBA" id="ARBA00022917"/>
    </source>
</evidence>
<dbReference type="AlphaFoldDB" id="A0AAJ4NLX4"/>
<proteinExistence type="inferred from homology"/>
<evidence type="ECO:0000259" key="7">
    <source>
        <dbReference type="PROSITE" id="PS00745"/>
    </source>
</evidence>
<dbReference type="PANTHER" id="PTHR43116">
    <property type="entry name" value="PEPTIDE CHAIN RELEASE FACTOR 2"/>
    <property type="match status" value="1"/>
</dbReference>
<keyword evidence="6" id="KW-0175">Coiled coil</keyword>
<evidence type="ECO:0000313" key="8">
    <source>
        <dbReference type="EMBL" id="QWQ21967.2"/>
    </source>
</evidence>
<evidence type="ECO:0000313" key="9">
    <source>
        <dbReference type="Proteomes" id="UP000682358"/>
    </source>
</evidence>
<dbReference type="GO" id="GO:0005737">
    <property type="term" value="C:cytoplasm"/>
    <property type="evidence" value="ECO:0007669"/>
    <property type="project" value="UniProtKB-SubCell"/>
</dbReference>
<dbReference type="Gene3D" id="3.30.160.20">
    <property type="match status" value="1"/>
</dbReference>
<comment type="subcellular location">
    <subcellularLocation>
        <location evidence="4">Cytoplasm</location>
    </subcellularLocation>
</comment>
<dbReference type="Gene3D" id="3.30.70.1660">
    <property type="match status" value="1"/>
</dbReference>
<comment type="function">
    <text evidence="4">Peptide chain release factor 2 directs the termination of translation in response to the peptide chain termination codons UGA and UAA.</text>
</comment>
<name>A0AAJ4NLX4_PRORE</name>
<feature type="coiled-coil region" evidence="6">
    <location>
        <begin position="90"/>
        <end position="117"/>
    </location>
</feature>
<keyword evidence="3 4" id="KW-0648">Protein biosynthesis</keyword>
<evidence type="ECO:0000256" key="4">
    <source>
        <dbReference type="HAMAP-Rule" id="MF_00094"/>
    </source>
</evidence>
<dbReference type="HAMAP" id="MF_00094">
    <property type="entry name" value="Rel_fac_2"/>
    <property type="match status" value="1"/>
</dbReference>
<feature type="coiled-coil region" evidence="6">
    <location>
        <begin position="282"/>
        <end position="314"/>
    </location>
</feature>
<comment type="similarity">
    <text evidence="1 4">Belongs to the prokaryotic/mitochondrial release factor family.</text>
</comment>
<protein>
    <recommendedName>
        <fullName evidence="4 5">Peptide chain release factor 2</fullName>
        <shortName evidence="4">RF-2</shortName>
    </recommendedName>
</protein>
<reference evidence="8" key="1">
    <citation type="submission" date="2021-06" db="EMBL/GenBank/DDBJ databases">
        <title>Emergence of genetically related NDM-1-producing Providencia rettgeri strains in Argentina.</title>
        <authorList>
            <person name="Pasteran F."/>
            <person name="Meo A."/>
            <person name="Gomez S."/>
            <person name="Derdoy L."/>
            <person name="Albronoz E."/>
            <person name="Faccone D."/>
            <person name="Guerriero L."/>
            <person name="Archuby D."/>
            <person name="Tarzia A."/>
            <person name="Lopez M."/>
            <person name="Corso A."/>
        </authorList>
    </citation>
    <scope>NUCLEOTIDE SEQUENCE</scope>
    <source>
        <strain evidence="8">PreM15628</strain>
    </source>
</reference>
<dbReference type="Proteomes" id="UP000682358">
    <property type="component" value="Chromosome"/>
</dbReference>
<dbReference type="InterPro" id="IPR004374">
    <property type="entry name" value="PrfB"/>
</dbReference>
<comment type="PTM">
    <text evidence="4">Methylated by PrmC. Methylation increases the termination efficiency of RF2.</text>
</comment>
<dbReference type="InterPro" id="IPR045853">
    <property type="entry name" value="Pep_chain_release_fac_I_sf"/>
</dbReference>
<dbReference type="Pfam" id="PF00472">
    <property type="entry name" value="RF-1"/>
    <property type="match status" value="1"/>
</dbReference>
<sequence length="384" mass="43513">MTFEINPVKNKIQDLSERTVVLRGYLDYDAKKERLEEVNAELEQPDVWNEPERAQALGKERSSLEAIVETIDQMTQGLEDVEGLLELAVEADDEDTFNEAEAELEQLEGKLEQLEFRRMFSGEYDSADCYIDLQAGSGGTEAQDWASMLLRMYLRWAESKGFKTEIIEESDGDVAGLKSATVKIIGDYAYGWLRTETGVHRLVRKSPFDSGGRRHTSFSSAFIYPEVDDDIDIEINPADLRIDVYRASGAGGQHVNKTESAVRITHIPTNIVTQCQNDRSQHKNKDQAMRQLKAKLYELEMQKKNADKQAMEENKSDIGWGSQIRSYVLDDARIKDLRTGVETRNTQAVLDGDLDKFIEASLKAGLWGKNVSGTTRCWTSTWFE</sequence>
<dbReference type="FunFam" id="3.30.160.20:FF:000010">
    <property type="entry name" value="Peptide chain release factor 2"/>
    <property type="match status" value="1"/>
</dbReference>
<keyword evidence="4" id="KW-0963">Cytoplasm</keyword>
<feature type="modified residue" description="N5-methylglutamine" evidence="4">
    <location>
        <position position="253"/>
    </location>
</feature>
<dbReference type="EMBL" id="CP076405">
    <property type="protein sequence ID" value="QWQ21967.2"/>
    <property type="molecule type" value="Genomic_DNA"/>
</dbReference>
<dbReference type="SUPFAM" id="SSF75620">
    <property type="entry name" value="Release factor"/>
    <property type="match status" value="1"/>
</dbReference>
<dbReference type="GO" id="GO:0016149">
    <property type="term" value="F:translation release factor activity, codon specific"/>
    <property type="evidence" value="ECO:0007669"/>
    <property type="project" value="UniProtKB-UniRule"/>
</dbReference>
<dbReference type="PANTHER" id="PTHR43116:SF3">
    <property type="entry name" value="CLASS I PEPTIDE CHAIN RELEASE FACTOR"/>
    <property type="match status" value="1"/>
</dbReference>